<evidence type="ECO:0000256" key="3">
    <source>
        <dbReference type="ARBA" id="ARBA00022859"/>
    </source>
</evidence>
<keyword evidence="3" id="KW-0391">Immunity</keyword>
<accession>A0AA35P128</accession>
<comment type="subcellular location">
    <subcellularLocation>
        <location evidence="1">Membrane</location>
        <topology evidence="1">Single-pass type I membrane protein</topology>
    </subcellularLocation>
</comment>
<dbReference type="PANTHER" id="PTHR19944">
    <property type="entry name" value="MHC CLASS II-RELATED"/>
    <property type="match status" value="1"/>
</dbReference>
<keyword evidence="8" id="KW-0325">Glycoprotein</keyword>
<dbReference type="InterPro" id="IPR000353">
    <property type="entry name" value="MHC_II_b_N"/>
</dbReference>
<evidence type="ECO:0000256" key="8">
    <source>
        <dbReference type="ARBA" id="ARBA00023180"/>
    </source>
</evidence>
<gene>
    <name evidence="12" type="ORF">PODLI_1B018871</name>
</gene>
<dbReference type="GO" id="GO:0002250">
    <property type="term" value="P:adaptive immune response"/>
    <property type="evidence" value="ECO:0007669"/>
    <property type="project" value="UniProtKB-KW"/>
</dbReference>
<keyword evidence="5" id="KW-1064">Adaptive immunity</keyword>
<feature type="region of interest" description="Disordered" evidence="10">
    <location>
        <begin position="1"/>
        <end position="51"/>
    </location>
</feature>
<dbReference type="PANTHER" id="PTHR19944:SF99">
    <property type="entry name" value="HLA CLASS II HISTOCOMPATIBILITY ANTIGEN, DRB1 BETA CHAIN"/>
    <property type="match status" value="1"/>
</dbReference>
<dbReference type="GO" id="GO:0002504">
    <property type="term" value="P:antigen processing and presentation of peptide or polysaccharide antigen via MHC class II"/>
    <property type="evidence" value="ECO:0007669"/>
    <property type="project" value="UniProtKB-KW"/>
</dbReference>
<name>A0AA35P128_9SAUR</name>
<dbReference type="AlphaFoldDB" id="A0AA35P128"/>
<dbReference type="Proteomes" id="UP001178461">
    <property type="component" value="Chromosome 2"/>
</dbReference>
<proteinExistence type="predicted"/>
<organism evidence="12 13">
    <name type="scientific">Podarcis lilfordi</name>
    <name type="common">Lilford's wall lizard</name>
    <dbReference type="NCBI Taxonomy" id="74358"/>
    <lineage>
        <taxon>Eukaryota</taxon>
        <taxon>Metazoa</taxon>
        <taxon>Chordata</taxon>
        <taxon>Craniata</taxon>
        <taxon>Vertebrata</taxon>
        <taxon>Euteleostomi</taxon>
        <taxon>Lepidosauria</taxon>
        <taxon>Squamata</taxon>
        <taxon>Bifurcata</taxon>
        <taxon>Unidentata</taxon>
        <taxon>Episquamata</taxon>
        <taxon>Laterata</taxon>
        <taxon>Lacertibaenia</taxon>
        <taxon>Lacertidae</taxon>
        <taxon>Podarcis</taxon>
    </lineage>
</organism>
<dbReference type="InterPro" id="IPR011162">
    <property type="entry name" value="MHC_I/II-like_Ag-recog"/>
</dbReference>
<reference evidence="12" key="1">
    <citation type="submission" date="2022-12" db="EMBL/GenBank/DDBJ databases">
        <authorList>
            <person name="Alioto T."/>
            <person name="Alioto T."/>
            <person name="Gomez Garrido J."/>
        </authorList>
    </citation>
    <scope>NUCLEOTIDE SEQUENCE</scope>
</reference>
<keyword evidence="2" id="KW-0812">Transmembrane</keyword>
<evidence type="ECO:0000313" key="12">
    <source>
        <dbReference type="EMBL" id="CAI5768970.1"/>
    </source>
</evidence>
<evidence type="ECO:0000256" key="2">
    <source>
        <dbReference type="ARBA" id="ARBA00022692"/>
    </source>
</evidence>
<sequence>MTLPQRGGGLDARGAERRSGRGLQEFPPGLSGESPIWESSGGEEERRMGGSGAAPLAFGGLLLGMGALVVSSSEGLGVEAPPEHFLYQKKGECHFFNGTQGIHYLQRHFFDRQELDYFDSDRGKVVAVAELGEPDAKAWNQDKDVLRGVMANVDSFCRHNYGILEPFSQARRVQPKVKITPQTTLNLHHTTLC</sequence>
<keyword evidence="6" id="KW-0472">Membrane</keyword>
<dbReference type="Gene3D" id="3.10.320.10">
    <property type="entry name" value="Class II Histocompatibility Antigen, M Beta Chain, Chain B, domain 1"/>
    <property type="match status" value="1"/>
</dbReference>
<dbReference type="InterPro" id="IPR014745">
    <property type="entry name" value="MHC_II_a/b_N"/>
</dbReference>
<dbReference type="SMART" id="SM00921">
    <property type="entry name" value="MHC_II_beta"/>
    <property type="match status" value="1"/>
</dbReference>
<feature type="compositionally biased region" description="Gly residues" evidence="10">
    <location>
        <begin position="1"/>
        <end position="11"/>
    </location>
</feature>
<evidence type="ECO:0000256" key="4">
    <source>
        <dbReference type="ARBA" id="ARBA00022989"/>
    </source>
</evidence>
<keyword evidence="9" id="KW-0491">MHC II</keyword>
<keyword evidence="7" id="KW-1015">Disulfide bond</keyword>
<feature type="domain" description="MHC class II beta chain N-terminal" evidence="11">
    <location>
        <begin position="91"/>
        <end position="165"/>
    </location>
</feature>
<keyword evidence="13" id="KW-1185">Reference proteome</keyword>
<evidence type="ECO:0000256" key="7">
    <source>
        <dbReference type="ARBA" id="ARBA00023157"/>
    </source>
</evidence>
<evidence type="ECO:0000256" key="5">
    <source>
        <dbReference type="ARBA" id="ARBA00023130"/>
    </source>
</evidence>
<protein>
    <submittedName>
        <fullName evidence="12">H-2 class II histocompatibility antigen, E-S beta chain-like</fullName>
    </submittedName>
</protein>
<dbReference type="GO" id="GO:0042613">
    <property type="term" value="C:MHC class II protein complex"/>
    <property type="evidence" value="ECO:0007669"/>
    <property type="project" value="UniProtKB-KW"/>
</dbReference>
<dbReference type="InterPro" id="IPR050160">
    <property type="entry name" value="MHC/Immunoglobulin"/>
</dbReference>
<evidence type="ECO:0000256" key="9">
    <source>
        <dbReference type="ARBA" id="ARBA00023182"/>
    </source>
</evidence>
<dbReference type="FunFam" id="3.10.320.10:FF:000001">
    <property type="entry name" value="HLA class II histocompatibility antigen, DRB1-1 beta chain"/>
    <property type="match status" value="1"/>
</dbReference>
<evidence type="ECO:0000256" key="10">
    <source>
        <dbReference type="SAM" id="MobiDB-lite"/>
    </source>
</evidence>
<evidence type="ECO:0000259" key="11">
    <source>
        <dbReference type="SMART" id="SM00921"/>
    </source>
</evidence>
<evidence type="ECO:0000313" key="13">
    <source>
        <dbReference type="Proteomes" id="UP001178461"/>
    </source>
</evidence>
<keyword evidence="4" id="KW-1133">Transmembrane helix</keyword>
<dbReference type="EMBL" id="OX395127">
    <property type="protein sequence ID" value="CAI5768970.1"/>
    <property type="molecule type" value="Genomic_DNA"/>
</dbReference>
<evidence type="ECO:0000256" key="6">
    <source>
        <dbReference type="ARBA" id="ARBA00023136"/>
    </source>
</evidence>
<dbReference type="SUPFAM" id="SSF54452">
    <property type="entry name" value="MHC antigen-recognition domain"/>
    <property type="match status" value="1"/>
</dbReference>
<dbReference type="Pfam" id="PF00969">
    <property type="entry name" value="MHC_II_beta"/>
    <property type="match status" value="1"/>
</dbReference>
<evidence type="ECO:0000256" key="1">
    <source>
        <dbReference type="ARBA" id="ARBA00004479"/>
    </source>
</evidence>